<evidence type="ECO:0000313" key="2">
    <source>
        <dbReference type="Proteomes" id="UP000032142"/>
    </source>
</evidence>
<accession>A0A0B0MWE4</accession>
<proteinExistence type="predicted"/>
<name>A0A0B0MWE4_GOSAR</name>
<organism evidence="1 2">
    <name type="scientific">Gossypium arboreum</name>
    <name type="common">Tree cotton</name>
    <name type="synonym">Gossypium nanking</name>
    <dbReference type="NCBI Taxonomy" id="29729"/>
    <lineage>
        <taxon>Eukaryota</taxon>
        <taxon>Viridiplantae</taxon>
        <taxon>Streptophyta</taxon>
        <taxon>Embryophyta</taxon>
        <taxon>Tracheophyta</taxon>
        <taxon>Spermatophyta</taxon>
        <taxon>Magnoliopsida</taxon>
        <taxon>eudicotyledons</taxon>
        <taxon>Gunneridae</taxon>
        <taxon>Pentapetalae</taxon>
        <taxon>rosids</taxon>
        <taxon>malvids</taxon>
        <taxon>Malvales</taxon>
        <taxon>Malvaceae</taxon>
        <taxon>Malvoideae</taxon>
        <taxon>Gossypium</taxon>
    </lineage>
</organism>
<dbReference type="AlphaFoldDB" id="A0A0B0MWE4"/>
<dbReference type="Proteomes" id="UP000032142">
    <property type="component" value="Unassembled WGS sequence"/>
</dbReference>
<evidence type="ECO:0000313" key="1">
    <source>
        <dbReference type="EMBL" id="KHG04692.1"/>
    </source>
</evidence>
<comment type="caution">
    <text evidence="1">The sequence shown here is derived from an EMBL/GenBank/DDBJ whole genome shotgun (WGS) entry which is preliminary data.</text>
</comment>
<reference evidence="2" key="1">
    <citation type="submission" date="2014-09" db="EMBL/GenBank/DDBJ databases">
        <authorList>
            <person name="Mudge J."/>
            <person name="Ramaraj T."/>
            <person name="Lindquist I.E."/>
            <person name="Bharti A.K."/>
            <person name="Sundararajan A."/>
            <person name="Cameron C.T."/>
            <person name="Woodward J.E."/>
            <person name="May G.D."/>
            <person name="Brubaker C."/>
            <person name="Broadhvest J."/>
            <person name="Wilkins T.A."/>
        </authorList>
    </citation>
    <scope>NUCLEOTIDE SEQUENCE</scope>
    <source>
        <strain evidence="2">cv. AKA8401</strain>
    </source>
</reference>
<keyword evidence="2" id="KW-1185">Reference proteome</keyword>
<protein>
    <submittedName>
        <fullName evidence="1">Uncharacterized protein</fullName>
    </submittedName>
</protein>
<dbReference type="EMBL" id="JRRC01416526">
    <property type="protein sequence ID" value="KHG04692.1"/>
    <property type="molecule type" value="Genomic_DNA"/>
</dbReference>
<sequence length="40" mass="4787">MDYDHENLCHQASSGWRLLENASHYQLLFQVLMILNILRL</sequence>
<gene>
    <name evidence="1" type="ORF">F383_28934</name>
</gene>